<dbReference type="InterPro" id="IPR013325">
    <property type="entry name" value="RNA_pol_sigma_r2"/>
</dbReference>
<name>A0A9X8EJQ9_PSEPU</name>
<dbReference type="Pfam" id="PF08281">
    <property type="entry name" value="Sigma70_r4_2"/>
    <property type="match status" value="1"/>
</dbReference>
<evidence type="ECO:0000256" key="3">
    <source>
        <dbReference type="ARBA" id="ARBA00023082"/>
    </source>
</evidence>
<evidence type="ECO:0000256" key="1">
    <source>
        <dbReference type="ARBA" id="ARBA00010641"/>
    </source>
</evidence>
<evidence type="ECO:0000259" key="6">
    <source>
        <dbReference type="Pfam" id="PF08281"/>
    </source>
</evidence>
<dbReference type="EMBL" id="RJUR01000011">
    <property type="protein sequence ID" value="ROQ53230.1"/>
    <property type="molecule type" value="Genomic_DNA"/>
</dbReference>
<dbReference type="AlphaFoldDB" id="A0A9X8EJQ9"/>
<dbReference type="NCBIfam" id="TIGR02937">
    <property type="entry name" value="sigma70-ECF"/>
    <property type="match status" value="1"/>
</dbReference>
<keyword evidence="4" id="KW-0804">Transcription</keyword>
<dbReference type="Gene3D" id="1.10.1740.10">
    <property type="match status" value="1"/>
</dbReference>
<evidence type="ECO:0000259" key="5">
    <source>
        <dbReference type="Pfam" id="PF04542"/>
    </source>
</evidence>
<dbReference type="InterPro" id="IPR014284">
    <property type="entry name" value="RNA_pol_sigma-70_dom"/>
</dbReference>
<comment type="similarity">
    <text evidence="1">Belongs to the sigma-70 factor family. ECF subfamily.</text>
</comment>
<dbReference type="InterPro" id="IPR036388">
    <property type="entry name" value="WH-like_DNA-bd_sf"/>
</dbReference>
<accession>A0A9X8EJQ9</accession>
<dbReference type="GO" id="GO:0003677">
    <property type="term" value="F:DNA binding"/>
    <property type="evidence" value="ECO:0007669"/>
    <property type="project" value="InterPro"/>
</dbReference>
<dbReference type="GO" id="GO:0016987">
    <property type="term" value="F:sigma factor activity"/>
    <property type="evidence" value="ECO:0007669"/>
    <property type="project" value="UniProtKB-KW"/>
</dbReference>
<keyword evidence="2" id="KW-0805">Transcription regulation</keyword>
<organism evidence="7 8">
    <name type="scientific">Pseudomonas putida</name>
    <name type="common">Arthrobacter siderocapsulatus</name>
    <dbReference type="NCBI Taxonomy" id="303"/>
    <lineage>
        <taxon>Bacteria</taxon>
        <taxon>Pseudomonadati</taxon>
        <taxon>Pseudomonadota</taxon>
        <taxon>Gammaproteobacteria</taxon>
        <taxon>Pseudomonadales</taxon>
        <taxon>Pseudomonadaceae</taxon>
        <taxon>Pseudomonas</taxon>
    </lineage>
</organism>
<gene>
    <name evidence="7" type="ORF">EDF85_0984</name>
</gene>
<evidence type="ECO:0000313" key="7">
    <source>
        <dbReference type="EMBL" id="ROQ53230.1"/>
    </source>
</evidence>
<dbReference type="SUPFAM" id="SSF88659">
    <property type="entry name" value="Sigma3 and sigma4 domains of RNA polymerase sigma factors"/>
    <property type="match status" value="1"/>
</dbReference>
<dbReference type="Gene3D" id="1.10.10.10">
    <property type="entry name" value="Winged helix-like DNA-binding domain superfamily/Winged helix DNA-binding domain"/>
    <property type="match status" value="1"/>
</dbReference>
<evidence type="ECO:0000313" key="8">
    <source>
        <dbReference type="Proteomes" id="UP000269115"/>
    </source>
</evidence>
<keyword evidence="3" id="KW-0731">Sigma factor</keyword>
<dbReference type="OrthoDB" id="9797134at2"/>
<evidence type="ECO:0000256" key="2">
    <source>
        <dbReference type="ARBA" id="ARBA00023015"/>
    </source>
</evidence>
<dbReference type="Pfam" id="PF04542">
    <property type="entry name" value="Sigma70_r2"/>
    <property type="match status" value="1"/>
</dbReference>
<sequence length="168" mass="19138">MPTPSDPNALFTALYSDNYRWLRGWLYRQLHCPQDAADLTQDTFVRALGSQQLPQLEQPRAFLATVARHLLRNLWRRRSLERAYLEQLALLPDSFSPSEEDLALVREAIESIDRLLAGLPLRVRQAFVLHRLEGLSQPAIAEQLGVSLATVERDLRRAFVHCLSVVGP</sequence>
<comment type="caution">
    <text evidence="7">The sequence shown here is derived from an EMBL/GenBank/DDBJ whole genome shotgun (WGS) entry which is preliminary data.</text>
</comment>
<dbReference type="PANTHER" id="PTHR43133">
    <property type="entry name" value="RNA POLYMERASE ECF-TYPE SIGMA FACTO"/>
    <property type="match status" value="1"/>
</dbReference>
<dbReference type="GO" id="GO:0006352">
    <property type="term" value="P:DNA-templated transcription initiation"/>
    <property type="evidence" value="ECO:0007669"/>
    <property type="project" value="InterPro"/>
</dbReference>
<dbReference type="RefSeq" id="WP_043860201.1">
    <property type="nucleotide sequence ID" value="NZ_RJUR01000011.1"/>
</dbReference>
<dbReference type="SUPFAM" id="SSF88946">
    <property type="entry name" value="Sigma2 domain of RNA polymerase sigma factors"/>
    <property type="match status" value="1"/>
</dbReference>
<dbReference type="InterPro" id="IPR013249">
    <property type="entry name" value="RNA_pol_sigma70_r4_t2"/>
</dbReference>
<dbReference type="PANTHER" id="PTHR43133:SF63">
    <property type="entry name" value="RNA POLYMERASE SIGMA FACTOR FECI-RELATED"/>
    <property type="match status" value="1"/>
</dbReference>
<proteinExistence type="inferred from homology"/>
<feature type="domain" description="RNA polymerase sigma factor 70 region 4 type 2" evidence="6">
    <location>
        <begin position="110"/>
        <end position="162"/>
    </location>
</feature>
<evidence type="ECO:0000256" key="4">
    <source>
        <dbReference type="ARBA" id="ARBA00023163"/>
    </source>
</evidence>
<reference evidence="7 8" key="1">
    <citation type="submission" date="2018-11" db="EMBL/GenBank/DDBJ databases">
        <title>Genomic analyses of the natural microbiome of Caenorhabditis elegans.</title>
        <authorList>
            <person name="Samuel B."/>
        </authorList>
    </citation>
    <scope>NUCLEOTIDE SEQUENCE [LARGE SCALE GENOMIC DNA]</scope>
    <source>
        <strain evidence="7 8">BIGb0473</strain>
    </source>
</reference>
<dbReference type="InterPro" id="IPR013324">
    <property type="entry name" value="RNA_pol_sigma_r3/r4-like"/>
</dbReference>
<dbReference type="CDD" id="cd06171">
    <property type="entry name" value="Sigma70_r4"/>
    <property type="match status" value="1"/>
</dbReference>
<dbReference type="Proteomes" id="UP000269115">
    <property type="component" value="Unassembled WGS sequence"/>
</dbReference>
<feature type="domain" description="RNA polymerase sigma-70 region 2" evidence="5">
    <location>
        <begin position="14"/>
        <end position="79"/>
    </location>
</feature>
<dbReference type="InterPro" id="IPR039425">
    <property type="entry name" value="RNA_pol_sigma-70-like"/>
</dbReference>
<dbReference type="InterPro" id="IPR007627">
    <property type="entry name" value="RNA_pol_sigma70_r2"/>
</dbReference>
<protein>
    <submittedName>
        <fullName evidence="7">RNA polymerase sigma-70 factor (ECF subfamily)</fullName>
    </submittedName>
</protein>